<reference evidence="1" key="1">
    <citation type="journal article" date="2021" name="Proc. Natl. Acad. Sci. U.S.A.">
        <title>A Catalog of Tens of Thousands of Viruses from Human Metagenomes Reveals Hidden Associations with Chronic Diseases.</title>
        <authorList>
            <person name="Tisza M.J."/>
            <person name="Buck C.B."/>
        </authorList>
    </citation>
    <scope>NUCLEOTIDE SEQUENCE</scope>
    <source>
        <strain evidence="1">CtHip2</strain>
    </source>
</reference>
<organism evidence="1">
    <name type="scientific">Siphoviridae sp. ctHip2</name>
    <dbReference type="NCBI Taxonomy" id="2827830"/>
    <lineage>
        <taxon>Viruses</taxon>
        <taxon>Duplodnaviria</taxon>
        <taxon>Heunggongvirae</taxon>
        <taxon>Uroviricota</taxon>
        <taxon>Caudoviricetes</taxon>
    </lineage>
</organism>
<sequence length="124" mass="14941">MKKYLGNKLTKEEIINNLESYKMIFVEFNNYEKFIELFKAIEQLGYNSEWTEEEDMTSIMNLKVVEEDLKKRYESLWLNICTERKTIDLSTFYHVQKGVFNNQKVAYGTMLEKSEYIHNGHLYI</sequence>
<accession>A0A8S5RWP0</accession>
<dbReference type="EMBL" id="BK032497">
    <property type="protein sequence ID" value="DAF42842.1"/>
    <property type="molecule type" value="Genomic_DNA"/>
</dbReference>
<name>A0A8S5RWP0_9CAUD</name>
<proteinExistence type="predicted"/>
<protein>
    <submittedName>
        <fullName evidence="1">Uncharacterized protein</fullName>
    </submittedName>
</protein>
<evidence type="ECO:0000313" key="1">
    <source>
        <dbReference type="EMBL" id="DAF42842.1"/>
    </source>
</evidence>